<dbReference type="Pfam" id="PF04093">
    <property type="entry name" value="MreD"/>
    <property type="match status" value="1"/>
</dbReference>
<gene>
    <name evidence="9" type="ORF">GGQ98_003276</name>
</gene>
<comment type="caution">
    <text evidence="9">The sequence shown here is derived from an EMBL/GenBank/DDBJ whole genome shotgun (WGS) entry which is preliminary data.</text>
</comment>
<evidence type="ECO:0000313" key="10">
    <source>
        <dbReference type="Proteomes" id="UP000566324"/>
    </source>
</evidence>
<feature type="transmembrane region" description="Helical" evidence="8">
    <location>
        <begin position="82"/>
        <end position="102"/>
    </location>
</feature>
<keyword evidence="4 8" id="KW-0812">Transmembrane</keyword>
<proteinExistence type="inferred from homology"/>
<dbReference type="InterPro" id="IPR007227">
    <property type="entry name" value="Cell_shape_determining_MreD"/>
</dbReference>
<feature type="transmembrane region" description="Helical" evidence="8">
    <location>
        <begin position="114"/>
        <end position="133"/>
    </location>
</feature>
<evidence type="ECO:0000256" key="5">
    <source>
        <dbReference type="ARBA" id="ARBA00022960"/>
    </source>
</evidence>
<dbReference type="Proteomes" id="UP000566324">
    <property type="component" value="Unassembled WGS sequence"/>
</dbReference>
<feature type="transmembrane region" description="Helical" evidence="8">
    <location>
        <begin position="145"/>
        <end position="167"/>
    </location>
</feature>
<evidence type="ECO:0000256" key="8">
    <source>
        <dbReference type="SAM" id="Phobius"/>
    </source>
</evidence>
<evidence type="ECO:0000313" key="9">
    <source>
        <dbReference type="EMBL" id="MBB4633628.1"/>
    </source>
</evidence>
<feature type="transmembrane region" description="Helical" evidence="8">
    <location>
        <begin position="21"/>
        <end position="44"/>
    </location>
</feature>
<keyword evidence="10" id="KW-1185">Reference proteome</keyword>
<protein>
    <submittedName>
        <fullName evidence="9">Rod shape-determining protein MreD</fullName>
    </submittedName>
</protein>
<sequence>MITTPWHQMTARERARWVFDHWKLAIPMIVVIIAFAVMTLPMFAPLPVMPNFGLLLVLLWTLYRPQQMPEWTGLPMGLVGDILLGTPVGTNGLLLPLFMILVRYADAYIRRPNWIGDWLFGIPMLFVYHLALWRLCAIVADPIPFLPLATQTAATIAVYPLAAHIFARAQRRWAP</sequence>
<evidence type="ECO:0000256" key="4">
    <source>
        <dbReference type="ARBA" id="ARBA00022692"/>
    </source>
</evidence>
<organism evidence="9 10">
    <name type="scientific">Sphingosinicella soli</name>
    <dbReference type="NCBI Taxonomy" id="333708"/>
    <lineage>
        <taxon>Bacteria</taxon>
        <taxon>Pseudomonadati</taxon>
        <taxon>Pseudomonadota</taxon>
        <taxon>Alphaproteobacteria</taxon>
        <taxon>Sphingomonadales</taxon>
        <taxon>Sphingosinicellaceae</taxon>
        <taxon>Sphingosinicella</taxon>
    </lineage>
</organism>
<dbReference type="EMBL" id="JACHNZ010000050">
    <property type="protein sequence ID" value="MBB4633628.1"/>
    <property type="molecule type" value="Genomic_DNA"/>
</dbReference>
<evidence type="ECO:0000256" key="3">
    <source>
        <dbReference type="ARBA" id="ARBA00022475"/>
    </source>
</evidence>
<evidence type="ECO:0000256" key="6">
    <source>
        <dbReference type="ARBA" id="ARBA00022989"/>
    </source>
</evidence>
<dbReference type="GO" id="GO:0005886">
    <property type="term" value="C:plasma membrane"/>
    <property type="evidence" value="ECO:0007669"/>
    <property type="project" value="UniProtKB-SubCell"/>
</dbReference>
<dbReference type="RefSeq" id="WP_184071408.1">
    <property type="nucleotide sequence ID" value="NZ_JACHNZ010000050.1"/>
</dbReference>
<keyword evidence="5" id="KW-0133">Cell shape</keyword>
<comment type="similarity">
    <text evidence="2">Belongs to the MreD family.</text>
</comment>
<accession>A0A7W7B408</accession>
<dbReference type="AlphaFoldDB" id="A0A7W7B408"/>
<keyword evidence="3" id="KW-1003">Cell membrane</keyword>
<comment type="subcellular location">
    <subcellularLocation>
        <location evidence="1">Cell membrane</location>
        <topology evidence="1">Multi-pass membrane protein</topology>
    </subcellularLocation>
</comment>
<dbReference type="NCBIfam" id="TIGR03426">
    <property type="entry name" value="shape_MreD"/>
    <property type="match status" value="1"/>
</dbReference>
<keyword evidence="6 8" id="KW-1133">Transmembrane helix</keyword>
<dbReference type="GO" id="GO:0008360">
    <property type="term" value="P:regulation of cell shape"/>
    <property type="evidence" value="ECO:0007669"/>
    <property type="project" value="UniProtKB-KW"/>
</dbReference>
<reference evidence="9 10" key="1">
    <citation type="submission" date="2020-08" db="EMBL/GenBank/DDBJ databases">
        <title>Genomic Encyclopedia of Type Strains, Phase IV (KMG-IV): sequencing the most valuable type-strain genomes for metagenomic binning, comparative biology and taxonomic classification.</title>
        <authorList>
            <person name="Goeker M."/>
        </authorList>
    </citation>
    <scope>NUCLEOTIDE SEQUENCE [LARGE SCALE GENOMIC DNA]</scope>
    <source>
        <strain evidence="9 10">DSM 17328</strain>
    </source>
</reference>
<evidence type="ECO:0000256" key="2">
    <source>
        <dbReference type="ARBA" id="ARBA00007776"/>
    </source>
</evidence>
<name>A0A7W7B408_9SPHN</name>
<evidence type="ECO:0000256" key="1">
    <source>
        <dbReference type="ARBA" id="ARBA00004651"/>
    </source>
</evidence>
<evidence type="ECO:0000256" key="7">
    <source>
        <dbReference type="ARBA" id="ARBA00023136"/>
    </source>
</evidence>
<keyword evidence="7 8" id="KW-0472">Membrane</keyword>